<sequence length="199" mass="23285">MEMSTLASKLKSLKLEHEQGYDEILPQTLVKKSQQPQEMSLRRSTRESIHAILDDYIVFHQEYEDDISLAEEDLINLCQAMRSSNSKKWIDAMKDEMKSMQENDVLDLVKLLEGVKPIGCKWIFKTKKDSKDNIERYKTRLVAKDFGQKEGVDYKETFSPVSLKDSFRIVMTLVKTAFLNSDIDETIYMVQLENYVRRL</sequence>
<evidence type="ECO:0000259" key="1">
    <source>
        <dbReference type="Pfam" id="PF07727"/>
    </source>
</evidence>
<dbReference type="OrthoDB" id="411615at2759"/>
<dbReference type="Pfam" id="PF07727">
    <property type="entry name" value="RVT_2"/>
    <property type="match status" value="1"/>
</dbReference>
<feature type="domain" description="Reverse transcriptase Ty1/copia-type" evidence="1">
    <location>
        <begin position="103"/>
        <end position="191"/>
    </location>
</feature>
<protein>
    <recommendedName>
        <fullName evidence="1">Reverse transcriptase Ty1/copia-type domain-containing protein</fullName>
    </recommendedName>
</protein>
<dbReference type="Proteomes" id="UP000257109">
    <property type="component" value="Unassembled WGS sequence"/>
</dbReference>
<organism evidence="2 3">
    <name type="scientific">Mucuna pruriens</name>
    <name type="common">Velvet bean</name>
    <name type="synonym">Dolichos pruriens</name>
    <dbReference type="NCBI Taxonomy" id="157652"/>
    <lineage>
        <taxon>Eukaryota</taxon>
        <taxon>Viridiplantae</taxon>
        <taxon>Streptophyta</taxon>
        <taxon>Embryophyta</taxon>
        <taxon>Tracheophyta</taxon>
        <taxon>Spermatophyta</taxon>
        <taxon>Magnoliopsida</taxon>
        <taxon>eudicotyledons</taxon>
        <taxon>Gunneridae</taxon>
        <taxon>Pentapetalae</taxon>
        <taxon>rosids</taxon>
        <taxon>fabids</taxon>
        <taxon>Fabales</taxon>
        <taxon>Fabaceae</taxon>
        <taxon>Papilionoideae</taxon>
        <taxon>50 kb inversion clade</taxon>
        <taxon>NPAAA clade</taxon>
        <taxon>indigoferoid/millettioid clade</taxon>
        <taxon>Phaseoleae</taxon>
        <taxon>Mucuna</taxon>
    </lineage>
</organism>
<dbReference type="InterPro" id="IPR013103">
    <property type="entry name" value="RVT_2"/>
</dbReference>
<proteinExistence type="predicted"/>
<dbReference type="AlphaFoldDB" id="A0A371HV36"/>
<name>A0A371HV36_MUCPR</name>
<reference evidence="2" key="1">
    <citation type="submission" date="2018-05" db="EMBL/GenBank/DDBJ databases">
        <title>Draft genome of Mucuna pruriens seed.</title>
        <authorList>
            <person name="Nnadi N.E."/>
            <person name="Vos R."/>
            <person name="Hasami M.H."/>
            <person name="Devisetty U.K."/>
            <person name="Aguiy J.C."/>
        </authorList>
    </citation>
    <scope>NUCLEOTIDE SEQUENCE [LARGE SCALE GENOMIC DNA]</scope>
    <source>
        <strain evidence="2">JCA_2017</strain>
    </source>
</reference>
<keyword evidence="3" id="KW-1185">Reference proteome</keyword>
<dbReference type="STRING" id="157652.A0A371HV36"/>
<gene>
    <name evidence="2" type="ORF">CR513_09331</name>
</gene>
<comment type="caution">
    <text evidence="2">The sequence shown here is derived from an EMBL/GenBank/DDBJ whole genome shotgun (WGS) entry which is preliminary data.</text>
</comment>
<dbReference type="EMBL" id="QJKJ01001644">
    <property type="protein sequence ID" value="RDY06650.1"/>
    <property type="molecule type" value="Genomic_DNA"/>
</dbReference>
<feature type="non-terminal residue" evidence="2">
    <location>
        <position position="1"/>
    </location>
</feature>
<evidence type="ECO:0000313" key="3">
    <source>
        <dbReference type="Proteomes" id="UP000257109"/>
    </source>
</evidence>
<evidence type="ECO:0000313" key="2">
    <source>
        <dbReference type="EMBL" id="RDY06650.1"/>
    </source>
</evidence>
<accession>A0A371HV36</accession>